<sequence>MSSEVNPILLTPMQAKDLLGIGRNEIYNLCKNKKFPSFKIGKKYYINKDKLQEWADKQCK</sequence>
<name>A0ABS7L307_CLOSR</name>
<gene>
    <name evidence="2" type="ORF">K5V21_18710</name>
</gene>
<keyword evidence="3" id="KW-1185">Reference proteome</keyword>
<dbReference type="EMBL" id="JAIKTU010000028">
    <property type="protein sequence ID" value="MBY0757449.1"/>
    <property type="molecule type" value="Genomic_DNA"/>
</dbReference>
<organism evidence="2 3">
    <name type="scientific">Clostridium sardiniense</name>
    <name type="common">Clostridium absonum</name>
    <dbReference type="NCBI Taxonomy" id="29369"/>
    <lineage>
        <taxon>Bacteria</taxon>
        <taxon>Bacillati</taxon>
        <taxon>Bacillota</taxon>
        <taxon>Clostridia</taxon>
        <taxon>Eubacteriales</taxon>
        <taxon>Clostridiaceae</taxon>
        <taxon>Clostridium</taxon>
    </lineage>
</organism>
<comment type="caution">
    <text evidence="2">The sequence shown here is derived from an EMBL/GenBank/DDBJ whole genome shotgun (WGS) entry which is preliminary data.</text>
</comment>
<evidence type="ECO:0000313" key="3">
    <source>
        <dbReference type="Proteomes" id="UP001299068"/>
    </source>
</evidence>
<dbReference type="Gene3D" id="3.90.105.50">
    <property type="match status" value="1"/>
</dbReference>
<proteinExistence type="predicted"/>
<reference evidence="2 3" key="1">
    <citation type="journal article" date="2021" name="Cell Host Microbe">
        <title>in vivo commensal control of Clostridioides difficile virulence.</title>
        <authorList>
            <person name="Girinathan B.P."/>
            <person name="Dibenedetto N."/>
            <person name="Worley J.N."/>
            <person name="Peltier J."/>
            <person name="Arrieta-Ortiz M.L."/>
            <person name="Rupa Christinal Immanuel S."/>
            <person name="Lavin R."/>
            <person name="Delaney M.L."/>
            <person name="Cummins C."/>
            <person name="Hoffmann M."/>
            <person name="Luo Y."/>
            <person name="Gonzalez-Escalona N."/>
            <person name="Allard M."/>
            <person name="Onderdonk A.B."/>
            <person name="Gerber G.K."/>
            <person name="Sonenshein A.L."/>
            <person name="Baliga N."/>
            <person name="Dupuy B."/>
            <person name="Bry L."/>
        </authorList>
    </citation>
    <scope>NUCLEOTIDE SEQUENCE [LARGE SCALE GENOMIC DNA]</scope>
    <source>
        <strain evidence="2 3">DSM 599</strain>
    </source>
</reference>
<dbReference type="NCBIfam" id="TIGR01764">
    <property type="entry name" value="excise"/>
    <property type="match status" value="1"/>
</dbReference>
<dbReference type="InterPro" id="IPR041657">
    <property type="entry name" value="HTH_17"/>
</dbReference>
<evidence type="ECO:0000313" key="2">
    <source>
        <dbReference type="EMBL" id="MBY0757449.1"/>
    </source>
</evidence>
<dbReference type="RefSeq" id="WP_221862604.1">
    <property type="nucleotide sequence ID" value="NZ_JAIKTU010000028.1"/>
</dbReference>
<protein>
    <submittedName>
        <fullName evidence="2">Helix-turn-helix domain-containing protein</fullName>
    </submittedName>
</protein>
<evidence type="ECO:0000259" key="1">
    <source>
        <dbReference type="Pfam" id="PF12728"/>
    </source>
</evidence>
<feature type="domain" description="Helix-turn-helix" evidence="1">
    <location>
        <begin position="9"/>
        <end position="58"/>
    </location>
</feature>
<dbReference type="Proteomes" id="UP001299068">
    <property type="component" value="Unassembled WGS sequence"/>
</dbReference>
<dbReference type="InterPro" id="IPR010093">
    <property type="entry name" value="SinI_DNA-bd"/>
</dbReference>
<accession>A0ABS7L307</accession>
<dbReference type="InterPro" id="IPR038148">
    <property type="entry name" value="Tn1545/Tn916_Xis"/>
</dbReference>
<dbReference type="Pfam" id="PF12728">
    <property type="entry name" value="HTH_17"/>
    <property type="match status" value="1"/>
</dbReference>